<dbReference type="GO" id="GO:0030026">
    <property type="term" value="P:intracellular manganese ion homeostasis"/>
    <property type="evidence" value="ECO:0007669"/>
    <property type="project" value="TreeGrafter"/>
</dbReference>
<feature type="transmembrane region" description="Helical" evidence="3">
    <location>
        <begin position="38"/>
        <end position="57"/>
    </location>
</feature>
<dbReference type="InterPro" id="IPR045095">
    <property type="entry name" value="ACDP"/>
</dbReference>
<dbReference type="GO" id="GO:0010960">
    <property type="term" value="P:magnesium ion homeostasis"/>
    <property type="evidence" value="ECO:0007669"/>
    <property type="project" value="InterPro"/>
</dbReference>
<dbReference type="PANTHER" id="PTHR12064">
    <property type="entry name" value="METAL TRANSPORTER CNNM"/>
    <property type="match status" value="1"/>
</dbReference>
<reference evidence="5 6" key="1">
    <citation type="journal article" date="2018" name="Nat. Ecol. Evol.">
        <title>Pezizomycetes genomes reveal the molecular basis of ectomycorrhizal truffle lifestyle.</title>
        <authorList>
            <person name="Murat C."/>
            <person name="Payen T."/>
            <person name="Noel B."/>
            <person name="Kuo A."/>
            <person name="Morin E."/>
            <person name="Chen J."/>
            <person name="Kohler A."/>
            <person name="Krizsan K."/>
            <person name="Balestrini R."/>
            <person name="Da Silva C."/>
            <person name="Montanini B."/>
            <person name="Hainaut M."/>
            <person name="Levati E."/>
            <person name="Barry K.W."/>
            <person name="Belfiori B."/>
            <person name="Cichocki N."/>
            <person name="Clum A."/>
            <person name="Dockter R.B."/>
            <person name="Fauchery L."/>
            <person name="Guy J."/>
            <person name="Iotti M."/>
            <person name="Le Tacon F."/>
            <person name="Lindquist E.A."/>
            <person name="Lipzen A."/>
            <person name="Malagnac F."/>
            <person name="Mello A."/>
            <person name="Molinier V."/>
            <person name="Miyauchi S."/>
            <person name="Poulain J."/>
            <person name="Riccioni C."/>
            <person name="Rubini A."/>
            <person name="Sitrit Y."/>
            <person name="Splivallo R."/>
            <person name="Traeger S."/>
            <person name="Wang M."/>
            <person name="Zifcakova L."/>
            <person name="Wipf D."/>
            <person name="Zambonelli A."/>
            <person name="Paolocci F."/>
            <person name="Nowrousian M."/>
            <person name="Ottonello S."/>
            <person name="Baldrian P."/>
            <person name="Spatafora J.W."/>
            <person name="Henrissat B."/>
            <person name="Nagy L.G."/>
            <person name="Aury J.M."/>
            <person name="Wincker P."/>
            <person name="Grigoriev I.V."/>
            <person name="Bonfante P."/>
            <person name="Martin F.M."/>
        </authorList>
    </citation>
    <scope>NUCLEOTIDE SEQUENCE [LARGE SCALE GENOMIC DNA]</scope>
    <source>
        <strain evidence="5 6">ATCC MYA-4762</strain>
    </source>
</reference>
<dbReference type="InterPro" id="IPR002550">
    <property type="entry name" value="CNNM"/>
</dbReference>
<proteinExistence type="predicted"/>
<accession>A0A3N4LUB5</accession>
<dbReference type="STRING" id="1051890.A0A3N4LUB5"/>
<keyword evidence="6" id="KW-1185">Reference proteome</keyword>
<sequence>GLTLGLMSIDMTRLHVLSVSGTPKQRRMANKILPVKKYPYFLLCSLLIASVLVNEMLPIMNTKLFGESYKALFISAALVIVFGEIIPQAIFPRYALELGSTMIWYGASSYWTRVLALLTWVRLVYLCMVVCCVPAALLSGALYYTLRGSGSTQNMFTAEELITFIELHSEDHINGNGGTLETRTVALIRNIVEAQEKVVGDVAKKLESVYMVNGQLELSKAQLQKILSWGFSKIPVYETGADVYEDSGLPKMRFLGHVQIRVKRCRSLTLLGG</sequence>
<dbReference type="Gene3D" id="3.10.580.10">
    <property type="entry name" value="CBS-domain"/>
    <property type="match status" value="1"/>
</dbReference>
<feature type="transmembrane region" description="Helical" evidence="3">
    <location>
        <begin position="69"/>
        <end position="91"/>
    </location>
</feature>
<dbReference type="InParanoid" id="A0A3N4LUB5"/>
<dbReference type="Pfam" id="PF01595">
    <property type="entry name" value="CNNM"/>
    <property type="match status" value="1"/>
</dbReference>
<feature type="transmembrane region" description="Helical" evidence="3">
    <location>
        <begin position="123"/>
        <end position="146"/>
    </location>
</feature>
<evidence type="ECO:0000313" key="5">
    <source>
        <dbReference type="EMBL" id="RPB26504.1"/>
    </source>
</evidence>
<dbReference type="AlphaFoldDB" id="A0A3N4LUB5"/>
<evidence type="ECO:0000256" key="3">
    <source>
        <dbReference type="SAM" id="Phobius"/>
    </source>
</evidence>
<keyword evidence="1" id="KW-0677">Repeat</keyword>
<gene>
    <name evidence="5" type="ORF">L211DRAFT_781334</name>
</gene>
<dbReference type="GO" id="GO:0016020">
    <property type="term" value="C:membrane"/>
    <property type="evidence" value="ECO:0007669"/>
    <property type="project" value="UniProtKB-UniRule"/>
</dbReference>
<evidence type="ECO:0000256" key="2">
    <source>
        <dbReference type="PROSITE-ProRule" id="PRU01193"/>
    </source>
</evidence>
<name>A0A3N4LUB5_9PEZI</name>
<evidence type="ECO:0000259" key="4">
    <source>
        <dbReference type="PROSITE" id="PS51846"/>
    </source>
</evidence>
<protein>
    <recommendedName>
        <fullName evidence="4">CNNM transmembrane domain-containing protein</fullName>
    </recommendedName>
</protein>
<dbReference type="PROSITE" id="PS51846">
    <property type="entry name" value="CNNM"/>
    <property type="match status" value="1"/>
</dbReference>
<dbReference type="PANTHER" id="PTHR12064:SF97">
    <property type="entry name" value="METAL TRANSPORTER CNNM-5"/>
    <property type="match status" value="1"/>
</dbReference>
<keyword evidence="2 3" id="KW-1133">Transmembrane helix</keyword>
<dbReference type="Proteomes" id="UP000267821">
    <property type="component" value="Unassembled WGS sequence"/>
</dbReference>
<dbReference type="GO" id="GO:0005737">
    <property type="term" value="C:cytoplasm"/>
    <property type="evidence" value="ECO:0007669"/>
    <property type="project" value="TreeGrafter"/>
</dbReference>
<keyword evidence="2 3" id="KW-0812">Transmembrane</keyword>
<keyword evidence="2 3" id="KW-0472">Membrane</keyword>
<dbReference type="EMBL" id="ML121534">
    <property type="protein sequence ID" value="RPB26504.1"/>
    <property type="molecule type" value="Genomic_DNA"/>
</dbReference>
<dbReference type="OrthoDB" id="5353557at2759"/>
<evidence type="ECO:0000256" key="1">
    <source>
        <dbReference type="ARBA" id="ARBA00022737"/>
    </source>
</evidence>
<feature type="non-terminal residue" evidence="5">
    <location>
        <position position="1"/>
    </location>
</feature>
<feature type="domain" description="CNNM transmembrane" evidence="4">
    <location>
        <begin position="1"/>
        <end position="160"/>
    </location>
</feature>
<dbReference type="InterPro" id="IPR046342">
    <property type="entry name" value="CBS_dom_sf"/>
</dbReference>
<organism evidence="5 6">
    <name type="scientific">Terfezia boudieri ATCC MYA-4762</name>
    <dbReference type="NCBI Taxonomy" id="1051890"/>
    <lineage>
        <taxon>Eukaryota</taxon>
        <taxon>Fungi</taxon>
        <taxon>Dikarya</taxon>
        <taxon>Ascomycota</taxon>
        <taxon>Pezizomycotina</taxon>
        <taxon>Pezizomycetes</taxon>
        <taxon>Pezizales</taxon>
        <taxon>Pezizaceae</taxon>
        <taxon>Terfezia</taxon>
    </lineage>
</organism>
<evidence type="ECO:0000313" key="6">
    <source>
        <dbReference type="Proteomes" id="UP000267821"/>
    </source>
</evidence>